<dbReference type="Proteomes" id="UP001589718">
    <property type="component" value="Unassembled WGS sequence"/>
</dbReference>
<comment type="caution">
    <text evidence="3">The sequence shown here is derived from an EMBL/GenBank/DDBJ whole genome shotgun (WGS) entry which is preliminary data.</text>
</comment>
<dbReference type="GO" id="GO:0016491">
    <property type="term" value="F:oxidoreductase activity"/>
    <property type="evidence" value="ECO:0007669"/>
    <property type="project" value="UniProtKB-KW"/>
</dbReference>
<name>A0ABV5PJE3_STRCM</name>
<accession>A0ABV5PJE3</accession>
<evidence type="ECO:0000313" key="3">
    <source>
        <dbReference type="EMBL" id="MFB9523331.1"/>
    </source>
</evidence>
<dbReference type="Gene3D" id="3.40.50.720">
    <property type="entry name" value="NAD(P)-binding Rossmann-like Domain"/>
    <property type="match status" value="1"/>
</dbReference>
<gene>
    <name evidence="3" type="ORF">ACFFTU_25635</name>
</gene>
<dbReference type="InterPro" id="IPR036291">
    <property type="entry name" value="NAD(P)-bd_dom_sf"/>
</dbReference>
<dbReference type="Pfam" id="PF13561">
    <property type="entry name" value="adh_short_C2"/>
    <property type="match status" value="1"/>
</dbReference>
<comment type="similarity">
    <text evidence="1">Belongs to the short-chain dehydrogenases/reductases (SDR) family.</text>
</comment>
<sequence length="262" mass="26375">MDETGRDTKRGGDSWAGLRLVVTGGGSGIGAAVVARAAGLGADVLAVGRRADRLAEVTAKAQAEGPGTAVPYAVDVTAPDAAARIADRARDVLGGVDALVNNAGHAVFDRLEDAAEADLRGMVDTNLVAPALLIRALLPALRASRGCVVNVSSVGGVLAMPNRSFYGASKAALNSLTRSLAVELAPEVRVNAVLPGPVDTGLWDLAAGEGADALRERIVSGTPLGRFGLAAEVAAWVCHLVDPGSSSWVTGSLVSVDGGRAA</sequence>
<dbReference type="PANTHER" id="PTHR43639">
    <property type="entry name" value="OXIDOREDUCTASE, SHORT-CHAIN DEHYDROGENASE/REDUCTASE FAMILY (AFU_ORTHOLOGUE AFUA_5G02870)"/>
    <property type="match status" value="1"/>
</dbReference>
<dbReference type="InterPro" id="IPR020904">
    <property type="entry name" value="Sc_DH/Rdtase_CS"/>
</dbReference>
<keyword evidence="2 3" id="KW-0560">Oxidoreductase</keyword>
<evidence type="ECO:0000256" key="1">
    <source>
        <dbReference type="ARBA" id="ARBA00006484"/>
    </source>
</evidence>
<reference evidence="3 4" key="1">
    <citation type="submission" date="2024-09" db="EMBL/GenBank/DDBJ databases">
        <authorList>
            <person name="Sun Q."/>
            <person name="Mori K."/>
        </authorList>
    </citation>
    <scope>NUCLEOTIDE SEQUENCE [LARGE SCALE GENOMIC DNA]</scope>
    <source>
        <strain evidence="3 4">JCM 4362</strain>
    </source>
</reference>
<protein>
    <submittedName>
        <fullName evidence="3">SDR family NAD(P)-dependent oxidoreductase</fullName>
        <ecNumber evidence="3">1.1.1.-</ecNumber>
    </submittedName>
</protein>
<dbReference type="EC" id="1.1.1.-" evidence="3"/>
<evidence type="ECO:0000313" key="4">
    <source>
        <dbReference type="Proteomes" id="UP001589718"/>
    </source>
</evidence>
<dbReference type="RefSeq" id="WP_345226112.1">
    <property type="nucleotide sequence ID" value="NZ_BAAAXE010000013.1"/>
</dbReference>
<dbReference type="PROSITE" id="PS00061">
    <property type="entry name" value="ADH_SHORT"/>
    <property type="match status" value="1"/>
</dbReference>
<dbReference type="InterPro" id="IPR002347">
    <property type="entry name" value="SDR_fam"/>
</dbReference>
<dbReference type="PANTHER" id="PTHR43639:SF1">
    <property type="entry name" value="SHORT-CHAIN DEHYDROGENASE_REDUCTASE FAMILY PROTEIN"/>
    <property type="match status" value="1"/>
</dbReference>
<dbReference type="SUPFAM" id="SSF51735">
    <property type="entry name" value="NAD(P)-binding Rossmann-fold domains"/>
    <property type="match status" value="1"/>
</dbReference>
<dbReference type="CDD" id="cd05233">
    <property type="entry name" value="SDR_c"/>
    <property type="match status" value="1"/>
</dbReference>
<dbReference type="PRINTS" id="PR00081">
    <property type="entry name" value="GDHRDH"/>
</dbReference>
<dbReference type="EMBL" id="JBHMCR010000017">
    <property type="protein sequence ID" value="MFB9523331.1"/>
    <property type="molecule type" value="Genomic_DNA"/>
</dbReference>
<evidence type="ECO:0000256" key="2">
    <source>
        <dbReference type="ARBA" id="ARBA00023002"/>
    </source>
</evidence>
<proteinExistence type="inferred from homology"/>
<keyword evidence="4" id="KW-1185">Reference proteome</keyword>
<dbReference type="PRINTS" id="PR00080">
    <property type="entry name" value="SDRFAMILY"/>
</dbReference>
<organism evidence="3 4">
    <name type="scientific">Streptomyces cremeus</name>
    <dbReference type="NCBI Taxonomy" id="66881"/>
    <lineage>
        <taxon>Bacteria</taxon>
        <taxon>Bacillati</taxon>
        <taxon>Actinomycetota</taxon>
        <taxon>Actinomycetes</taxon>
        <taxon>Kitasatosporales</taxon>
        <taxon>Streptomycetaceae</taxon>
        <taxon>Streptomyces</taxon>
    </lineage>
</organism>